<gene>
    <name evidence="2" type="ORF">K491DRAFT_717401</name>
</gene>
<evidence type="ECO:0000313" key="2">
    <source>
        <dbReference type="EMBL" id="KAF2654114.1"/>
    </source>
</evidence>
<keyword evidence="3" id="KW-1185">Reference proteome</keyword>
<feature type="region of interest" description="Disordered" evidence="1">
    <location>
        <begin position="141"/>
        <end position="165"/>
    </location>
</feature>
<sequence>MSENTYTPENPDMFEETNMAEDTSIDEDNDALEKTTPVDFEDPSIPAIPRRNAFSFPNDPEFGDYSTIPYVDIAKYAESPDINDVMEVLQGFALENAPALTALQQNAGKVQKHNLKGFEVDDELITLALSRLTMDRGQAGLDQSARNQALQAQPMQDQATQNETSQNQAFWDEAAQDPTVRYYLQADKLQPHDSFVAQVTQSRGANANLPAFYQDTLDETRGIQREWDDELRSK</sequence>
<proteinExistence type="predicted"/>
<organism evidence="2 3">
    <name type="scientific">Lophiostoma macrostomum CBS 122681</name>
    <dbReference type="NCBI Taxonomy" id="1314788"/>
    <lineage>
        <taxon>Eukaryota</taxon>
        <taxon>Fungi</taxon>
        <taxon>Dikarya</taxon>
        <taxon>Ascomycota</taxon>
        <taxon>Pezizomycotina</taxon>
        <taxon>Dothideomycetes</taxon>
        <taxon>Pleosporomycetidae</taxon>
        <taxon>Pleosporales</taxon>
        <taxon>Lophiostomataceae</taxon>
        <taxon>Lophiostoma</taxon>
    </lineage>
</organism>
<dbReference type="AlphaFoldDB" id="A0A6A6T6E3"/>
<protein>
    <submittedName>
        <fullName evidence="2">Uncharacterized protein</fullName>
    </submittedName>
</protein>
<feature type="compositionally biased region" description="Acidic residues" evidence="1">
    <location>
        <begin position="12"/>
        <end position="28"/>
    </location>
</feature>
<evidence type="ECO:0000256" key="1">
    <source>
        <dbReference type="SAM" id="MobiDB-lite"/>
    </source>
</evidence>
<dbReference type="EMBL" id="MU004369">
    <property type="protein sequence ID" value="KAF2654114.1"/>
    <property type="molecule type" value="Genomic_DNA"/>
</dbReference>
<dbReference type="Proteomes" id="UP000799324">
    <property type="component" value="Unassembled WGS sequence"/>
</dbReference>
<feature type="region of interest" description="Disordered" evidence="1">
    <location>
        <begin position="1"/>
        <end position="28"/>
    </location>
</feature>
<evidence type="ECO:0000313" key="3">
    <source>
        <dbReference type="Proteomes" id="UP000799324"/>
    </source>
</evidence>
<feature type="compositionally biased region" description="Polar residues" evidence="1">
    <location>
        <begin position="144"/>
        <end position="165"/>
    </location>
</feature>
<accession>A0A6A6T6E3</accession>
<name>A0A6A6T6E3_9PLEO</name>
<reference evidence="2" key="1">
    <citation type="journal article" date="2020" name="Stud. Mycol.">
        <title>101 Dothideomycetes genomes: a test case for predicting lifestyles and emergence of pathogens.</title>
        <authorList>
            <person name="Haridas S."/>
            <person name="Albert R."/>
            <person name="Binder M."/>
            <person name="Bloem J."/>
            <person name="Labutti K."/>
            <person name="Salamov A."/>
            <person name="Andreopoulos B."/>
            <person name="Baker S."/>
            <person name="Barry K."/>
            <person name="Bills G."/>
            <person name="Bluhm B."/>
            <person name="Cannon C."/>
            <person name="Castanera R."/>
            <person name="Culley D."/>
            <person name="Daum C."/>
            <person name="Ezra D."/>
            <person name="Gonzalez J."/>
            <person name="Henrissat B."/>
            <person name="Kuo A."/>
            <person name="Liang C."/>
            <person name="Lipzen A."/>
            <person name="Lutzoni F."/>
            <person name="Magnuson J."/>
            <person name="Mondo S."/>
            <person name="Nolan M."/>
            <person name="Ohm R."/>
            <person name="Pangilinan J."/>
            <person name="Park H.-J."/>
            <person name="Ramirez L."/>
            <person name="Alfaro M."/>
            <person name="Sun H."/>
            <person name="Tritt A."/>
            <person name="Yoshinaga Y."/>
            <person name="Zwiers L.-H."/>
            <person name="Turgeon B."/>
            <person name="Goodwin S."/>
            <person name="Spatafora J."/>
            <person name="Crous P."/>
            <person name="Grigoriev I."/>
        </authorList>
    </citation>
    <scope>NUCLEOTIDE SEQUENCE</scope>
    <source>
        <strain evidence="2">CBS 122681</strain>
    </source>
</reference>